<evidence type="ECO:0000256" key="1">
    <source>
        <dbReference type="ARBA" id="ARBA00023125"/>
    </source>
</evidence>
<dbReference type="SUPFAM" id="SSF46689">
    <property type="entry name" value="Homeodomain-like"/>
    <property type="match status" value="1"/>
</dbReference>
<gene>
    <name evidence="5" type="ORF">N0B31_18240</name>
</gene>
<dbReference type="InterPro" id="IPR001647">
    <property type="entry name" value="HTH_TetR"/>
</dbReference>
<dbReference type="InterPro" id="IPR036271">
    <property type="entry name" value="Tet_transcr_reg_TetR-rel_C_sf"/>
</dbReference>
<keyword evidence="1 2" id="KW-0238">DNA-binding</keyword>
<dbReference type="RefSeq" id="WP_260593041.1">
    <property type="nucleotide sequence ID" value="NZ_CP104003.1"/>
</dbReference>
<organism evidence="5 6">
    <name type="scientific">Salinirubellus salinus</name>
    <dbReference type="NCBI Taxonomy" id="1364945"/>
    <lineage>
        <taxon>Archaea</taxon>
        <taxon>Methanobacteriati</taxon>
        <taxon>Methanobacteriota</taxon>
        <taxon>Stenosarchaea group</taxon>
        <taxon>Halobacteria</taxon>
        <taxon>Halobacteriales</taxon>
        <taxon>Natronomonadaceae</taxon>
        <taxon>Salinirubellus</taxon>
    </lineage>
</organism>
<sequence length="208" mass="23254">MPREFTDAERERIRERLRETGRDLFARYGLAKTTIADLTDPAGVADSTFYTFYDSKEALYLELLEEEGEAIADRVVGASFERHDDPERAIAAFLRTICEAVETDPLVRRLVVEDELDRLRDRLSDAELAADRQQSVGYFLPYVEAWHEAGRLRGPDPETVAHAIRAVTFLTLHEEDVGEERYAAVRELLVDAVAAGLATPADGSPADG</sequence>
<dbReference type="PANTHER" id="PTHR43479:SF11">
    <property type="entry name" value="ACREF_ENVCD OPERON REPRESSOR-RELATED"/>
    <property type="match status" value="1"/>
</dbReference>
<dbReference type="EMBL" id="CP104003">
    <property type="protein sequence ID" value="UWM54047.1"/>
    <property type="molecule type" value="Genomic_DNA"/>
</dbReference>
<evidence type="ECO:0000259" key="4">
    <source>
        <dbReference type="PROSITE" id="PS50977"/>
    </source>
</evidence>
<name>A0A9E7UAH4_9EURY</name>
<dbReference type="InterPro" id="IPR009057">
    <property type="entry name" value="Homeodomain-like_sf"/>
</dbReference>
<reference evidence="5" key="1">
    <citation type="submission" date="2022-09" db="EMBL/GenBank/DDBJ databases">
        <title>Diverse halophilic archaea isolated from saline environments.</title>
        <authorList>
            <person name="Cui H.-L."/>
        </authorList>
    </citation>
    <scope>NUCLEOTIDE SEQUENCE</scope>
    <source>
        <strain evidence="5">ZS-35-S2</strain>
    </source>
</reference>
<evidence type="ECO:0000256" key="3">
    <source>
        <dbReference type="SAM" id="Coils"/>
    </source>
</evidence>
<dbReference type="GO" id="GO:0003677">
    <property type="term" value="F:DNA binding"/>
    <property type="evidence" value="ECO:0007669"/>
    <property type="project" value="UniProtKB-UniRule"/>
</dbReference>
<dbReference type="AlphaFoldDB" id="A0A9E7UAH4"/>
<dbReference type="PROSITE" id="PS50977">
    <property type="entry name" value="HTH_TETR_2"/>
    <property type="match status" value="1"/>
</dbReference>
<evidence type="ECO:0000313" key="6">
    <source>
        <dbReference type="Proteomes" id="UP001057580"/>
    </source>
</evidence>
<dbReference type="SUPFAM" id="SSF48498">
    <property type="entry name" value="Tetracyclin repressor-like, C-terminal domain"/>
    <property type="match status" value="1"/>
</dbReference>
<keyword evidence="6" id="KW-1185">Reference proteome</keyword>
<evidence type="ECO:0000256" key="2">
    <source>
        <dbReference type="PROSITE-ProRule" id="PRU00335"/>
    </source>
</evidence>
<evidence type="ECO:0000313" key="5">
    <source>
        <dbReference type="EMBL" id="UWM54047.1"/>
    </source>
</evidence>
<protein>
    <submittedName>
        <fullName evidence="5">TetR/AcrR family transcriptional regulator</fullName>
    </submittedName>
</protein>
<dbReference type="Proteomes" id="UP001057580">
    <property type="component" value="Chromosome"/>
</dbReference>
<feature type="DNA-binding region" description="H-T-H motif" evidence="2">
    <location>
        <begin position="34"/>
        <end position="53"/>
    </location>
</feature>
<accession>A0A9E7UAH4</accession>
<dbReference type="KEGG" id="ssai:N0B31_18240"/>
<dbReference type="GeneID" id="74944404"/>
<feature type="domain" description="HTH tetR-type" evidence="4">
    <location>
        <begin position="11"/>
        <end position="71"/>
    </location>
</feature>
<dbReference type="PANTHER" id="PTHR43479">
    <property type="entry name" value="ACREF/ENVCD OPERON REPRESSOR-RELATED"/>
    <property type="match status" value="1"/>
</dbReference>
<dbReference type="Gene3D" id="1.10.10.60">
    <property type="entry name" value="Homeodomain-like"/>
    <property type="match status" value="1"/>
</dbReference>
<dbReference type="Gene3D" id="1.10.357.10">
    <property type="entry name" value="Tetracycline Repressor, domain 2"/>
    <property type="match status" value="1"/>
</dbReference>
<dbReference type="Pfam" id="PF00440">
    <property type="entry name" value="TetR_N"/>
    <property type="match status" value="1"/>
</dbReference>
<keyword evidence="3" id="KW-0175">Coiled coil</keyword>
<dbReference type="InterPro" id="IPR050624">
    <property type="entry name" value="HTH-type_Tx_Regulator"/>
</dbReference>
<proteinExistence type="predicted"/>
<feature type="coiled-coil region" evidence="3">
    <location>
        <begin position="109"/>
        <end position="136"/>
    </location>
</feature>